<comment type="cofactor">
    <cofactor evidence="11">
        <name>Zn(2+)</name>
        <dbReference type="ChEBI" id="CHEBI:29105"/>
    </cofactor>
    <text evidence="11">Binds 2 Zn(2+) ions per subunit.</text>
</comment>
<keyword evidence="5" id="KW-0378">Hydrolase</keyword>
<feature type="binding site" evidence="11">
    <location>
        <position position="202"/>
    </location>
    <ligand>
        <name>Ca(2+)</name>
        <dbReference type="ChEBI" id="CHEBI:29108"/>
        <label>2</label>
    </ligand>
</feature>
<keyword evidence="4 12" id="KW-0732">Signal</keyword>
<protein>
    <recommendedName>
        <fullName evidence="13">Peptidase metallopeptidase domain-containing protein</fullName>
    </recommendedName>
</protein>
<feature type="binding site" evidence="11">
    <location>
        <position position="227"/>
    </location>
    <ligand>
        <name>Zn(2+)</name>
        <dbReference type="ChEBI" id="CHEBI:29105"/>
        <label>1</label>
    </ligand>
</feature>
<dbReference type="GO" id="GO:0008270">
    <property type="term" value="F:zinc ion binding"/>
    <property type="evidence" value="ECO:0007669"/>
    <property type="project" value="InterPro"/>
</dbReference>
<dbReference type="InterPro" id="IPR006026">
    <property type="entry name" value="Peptidase_Metallo"/>
</dbReference>
<feature type="binding site" evidence="11">
    <location>
        <position position="219"/>
    </location>
    <ligand>
        <name>Ca(2+)</name>
        <dbReference type="ChEBI" id="CHEBI:29108"/>
        <label>3</label>
    </ligand>
</feature>
<feature type="binding site" description="in inhibited form" evidence="11">
    <location>
        <position position="121"/>
    </location>
    <ligand>
        <name>Zn(2+)</name>
        <dbReference type="ChEBI" id="CHEBI:29105"/>
        <label>2</label>
        <note>catalytic</note>
    </ligand>
</feature>
<feature type="binding site" evidence="10">
    <location>
        <position position="265"/>
    </location>
    <ligand>
        <name>Zn(2+)</name>
        <dbReference type="ChEBI" id="CHEBI:29105"/>
        <label>2</label>
        <note>catalytic</note>
    </ligand>
</feature>
<dbReference type="Gramene" id="Kaladp0059s0299.1.v1.1">
    <property type="protein sequence ID" value="Kaladp0059s0299.1.v1.1.CDS.1"/>
    <property type="gene ID" value="Kaladp0059s0299.v1.1"/>
</dbReference>
<evidence type="ECO:0000256" key="12">
    <source>
        <dbReference type="SAM" id="SignalP"/>
    </source>
</evidence>
<dbReference type="SUPFAM" id="SSF55486">
    <property type="entry name" value="Metalloproteases ('zincins'), catalytic domain"/>
    <property type="match status" value="1"/>
</dbReference>
<feature type="binding site" evidence="11">
    <location>
        <position position="279"/>
    </location>
    <ligand>
        <name>Zn(2+)</name>
        <dbReference type="ChEBI" id="CHEBI:29105"/>
        <label>2</label>
        <note>catalytic</note>
    </ligand>
</feature>
<evidence type="ECO:0000256" key="8">
    <source>
        <dbReference type="ARBA" id="ARBA00023145"/>
    </source>
</evidence>
<dbReference type="OMA" id="THYDATE"/>
<dbReference type="InterPro" id="IPR002477">
    <property type="entry name" value="Peptidoglycan-bd-like"/>
</dbReference>
<dbReference type="EnsemblPlants" id="Kaladp0059s0299.1.v1.1">
    <property type="protein sequence ID" value="Kaladp0059s0299.1.v1.1.CDS.1"/>
    <property type="gene ID" value="Kaladp0059s0299.v1.1"/>
</dbReference>
<evidence type="ECO:0000256" key="10">
    <source>
        <dbReference type="PIRSR" id="PIRSR001191-2"/>
    </source>
</evidence>
<feature type="domain" description="Peptidase metallopeptidase" evidence="13">
    <location>
        <begin position="150"/>
        <end position="305"/>
    </location>
</feature>
<keyword evidence="2" id="KW-0645">Protease</keyword>
<feature type="signal peptide" evidence="12">
    <location>
        <begin position="1"/>
        <end position="25"/>
    </location>
</feature>
<evidence type="ECO:0000256" key="6">
    <source>
        <dbReference type="ARBA" id="ARBA00022833"/>
    </source>
</evidence>
<accession>A0A7N0UDZ4</accession>
<feature type="binding site" evidence="10">
    <location>
        <position position="261"/>
    </location>
    <ligand>
        <name>Zn(2+)</name>
        <dbReference type="ChEBI" id="CHEBI:29105"/>
        <label>2</label>
        <note>catalytic</note>
    </ligand>
</feature>
<evidence type="ECO:0000256" key="11">
    <source>
        <dbReference type="PIRSR" id="PIRSR621190-2"/>
    </source>
</evidence>
<dbReference type="PROSITE" id="PS00546">
    <property type="entry name" value="CYSTEINE_SWITCH"/>
    <property type="match status" value="1"/>
</dbReference>
<evidence type="ECO:0000256" key="9">
    <source>
        <dbReference type="PIRSR" id="PIRSR001191-1"/>
    </source>
</evidence>
<keyword evidence="11" id="KW-0106">Calcium</keyword>
<evidence type="ECO:0000256" key="1">
    <source>
        <dbReference type="ARBA" id="ARBA00009614"/>
    </source>
</evidence>
<dbReference type="GO" id="GO:0030574">
    <property type="term" value="P:collagen catabolic process"/>
    <property type="evidence" value="ECO:0007669"/>
    <property type="project" value="TreeGrafter"/>
</dbReference>
<dbReference type="SMART" id="SM00235">
    <property type="entry name" value="ZnMc"/>
    <property type="match status" value="1"/>
</dbReference>
<evidence type="ECO:0000259" key="13">
    <source>
        <dbReference type="SMART" id="SM00235"/>
    </source>
</evidence>
<dbReference type="Gene3D" id="3.40.390.10">
    <property type="entry name" value="Collagenase (Catalytic Domain)"/>
    <property type="match status" value="1"/>
</dbReference>
<feature type="binding site" evidence="11">
    <location>
        <position position="214"/>
    </location>
    <ligand>
        <name>Zn(2+)</name>
        <dbReference type="ChEBI" id="CHEBI:29105"/>
        <label>1</label>
    </ligand>
</feature>
<feature type="binding site" evidence="11">
    <location>
        <position position="237"/>
    </location>
    <ligand>
        <name>Zn(2+)</name>
        <dbReference type="ChEBI" id="CHEBI:29105"/>
        <label>1</label>
    </ligand>
</feature>
<evidence type="ECO:0000256" key="3">
    <source>
        <dbReference type="ARBA" id="ARBA00022723"/>
    </source>
</evidence>
<evidence type="ECO:0000256" key="7">
    <source>
        <dbReference type="ARBA" id="ARBA00023049"/>
    </source>
</evidence>
<evidence type="ECO:0000256" key="4">
    <source>
        <dbReference type="ARBA" id="ARBA00022729"/>
    </source>
</evidence>
<dbReference type="GO" id="GO:0030198">
    <property type="term" value="P:extracellular matrix organization"/>
    <property type="evidence" value="ECO:0007669"/>
    <property type="project" value="TreeGrafter"/>
</dbReference>
<feature type="binding site" evidence="11">
    <location>
        <position position="242"/>
    </location>
    <ligand>
        <name>Ca(2+)</name>
        <dbReference type="ChEBI" id="CHEBI:29108"/>
        <label>1</label>
    </ligand>
</feature>
<dbReference type="PIRSF" id="PIRSF001191">
    <property type="entry name" value="Peptidase_M10A_matrix"/>
    <property type="match status" value="1"/>
</dbReference>
<evidence type="ECO:0000313" key="14">
    <source>
        <dbReference type="EnsemblPlants" id="Kaladp0059s0299.1.v1.1.CDS.1"/>
    </source>
</evidence>
<evidence type="ECO:0000256" key="2">
    <source>
        <dbReference type="ARBA" id="ARBA00022670"/>
    </source>
</evidence>
<keyword evidence="8" id="KW-0865">Zymogen</keyword>
<evidence type="ECO:0000313" key="15">
    <source>
        <dbReference type="Proteomes" id="UP000594263"/>
    </source>
</evidence>
<dbReference type="InterPro" id="IPR036365">
    <property type="entry name" value="PGBD-like_sf"/>
</dbReference>
<dbReference type="CDD" id="cd04278">
    <property type="entry name" value="ZnMc_MMP"/>
    <property type="match status" value="1"/>
</dbReference>
<evidence type="ECO:0000256" key="5">
    <source>
        <dbReference type="ARBA" id="ARBA00022801"/>
    </source>
</evidence>
<comment type="similarity">
    <text evidence="1">Belongs to the peptidase M10A family. Matrix metalloproteinases (MMPs) subfamily.</text>
</comment>
<feature type="binding site" evidence="11">
    <location>
        <position position="220"/>
    </location>
    <ligand>
        <name>Ca(2+)</name>
        <dbReference type="ChEBI" id="CHEBI:29108"/>
        <label>3</label>
    </ligand>
</feature>
<feature type="chain" id="PRO_5029810149" description="Peptidase metallopeptidase domain-containing protein" evidence="12">
    <location>
        <begin position="26"/>
        <end position="306"/>
    </location>
</feature>
<feature type="binding site" evidence="10">
    <location>
        <position position="271"/>
    </location>
    <ligand>
        <name>Zn(2+)</name>
        <dbReference type="ChEBI" id="CHEBI:29105"/>
        <label>2</label>
        <note>catalytic</note>
    </ligand>
</feature>
<feature type="binding site" evidence="11">
    <location>
        <position position="239"/>
    </location>
    <ligand>
        <name>Ca(2+)</name>
        <dbReference type="ChEBI" id="CHEBI:29108"/>
        <label>3</label>
    </ligand>
</feature>
<dbReference type="GO" id="GO:0006508">
    <property type="term" value="P:proteolysis"/>
    <property type="evidence" value="ECO:0007669"/>
    <property type="project" value="UniProtKB-KW"/>
</dbReference>
<dbReference type="SUPFAM" id="SSF47090">
    <property type="entry name" value="PGBD-like"/>
    <property type="match status" value="1"/>
</dbReference>
<feature type="active site" evidence="9">
    <location>
        <position position="262"/>
    </location>
</feature>
<keyword evidence="15" id="KW-1185">Reference proteome</keyword>
<dbReference type="PRINTS" id="PR00138">
    <property type="entry name" value="MATRIXIN"/>
</dbReference>
<dbReference type="AlphaFoldDB" id="A0A7N0UDZ4"/>
<keyword evidence="7" id="KW-0482">Metalloprotease</keyword>
<sequence>MAHFFAYLLLSHLLLLLGSSSWTDAARPIHDHDMHTHYYKPVKPFNHLAGSRKGDDVAGVRDVKGYLQRFGYLNYPKGKALDDAFDDSLEQAILTYQDFFQLNKTGFLDTETVSLMSKPRCGSPDIVPGERGQLDHRRNYQTHYRLYPGRPRRASGQLYVAIRPSVPAELVDAISQAFTDWEPHVPLVFVKSLREPINAAADIRAGFYSGEHGDGSPFDGPGNVLAHASPGGGSVLHFDVDEKWAVGAVDDAMDVVTVARHEIGHLLGLAHSPVRDALMYPSVGAGEVKEIGEDDVAGVTALYYGG</sequence>
<dbReference type="Proteomes" id="UP000594263">
    <property type="component" value="Unplaced"/>
</dbReference>
<dbReference type="InterPro" id="IPR024079">
    <property type="entry name" value="MetalloPept_cat_dom_sf"/>
</dbReference>
<dbReference type="Pfam" id="PF01471">
    <property type="entry name" value="PG_binding_1"/>
    <property type="match status" value="1"/>
</dbReference>
<dbReference type="InterPro" id="IPR001818">
    <property type="entry name" value="Pept_M10_metallopeptidase"/>
</dbReference>
<dbReference type="Pfam" id="PF00413">
    <property type="entry name" value="Peptidase_M10"/>
    <property type="match status" value="1"/>
</dbReference>
<feature type="binding site" evidence="11">
    <location>
        <position position="242"/>
    </location>
    <ligand>
        <name>Ca(2+)</name>
        <dbReference type="ChEBI" id="CHEBI:29108"/>
        <label>3</label>
    </ligand>
</feature>
<dbReference type="GO" id="GO:0031012">
    <property type="term" value="C:extracellular matrix"/>
    <property type="evidence" value="ECO:0007669"/>
    <property type="project" value="InterPro"/>
</dbReference>
<reference evidence="14" key="1">
    <citation type="submission" date="2021-01" db="UniProtKB">
        <authorList>
            <consortium name="EnsemblPlants"/>
        </authorList>
    </citation>
    <scope>IDENTIFICATION</scope>
</reference>
<dbReference type="GO" id="GO:0004222">
    <property type="term" value="F:metalloendopeptidase activity"/>
    <property type="evidence" value="ECO:0007669"/>
    <property type="project" value="InterPro"/>
</dbReference>
<dbReference type="PANTHER" id="PTHR10201:SF323">
    <property type="entry name" value="MATRIX METALLOPROTEINASE-21"/>
    <property type="match status" value="1"/>
</dbReference>
<organism evidence="14 15">
    <name type="scientific">Kalanchoe fedtschenkoi</name>
    <name type="common">Lavender scallops</name>
    <name type="synonym">South American air plant</name>
    <dbReference type="NCBI Taxonomy" id="63787"/>
    <lineage>
        <taxon>Eukaryota</taxon>
        <taxon>Viridiplantae</taxon>
        <taxon>Streptophyta</taxon>
        <taxon>Embryophyta</taxon>
        <taxon>Tracheophyta</taxon>
        <taxon>Spermatophyta</taxon>
        <taxon>Magnoliopsida</taxon>
        <taxon>eudicotyledons</taxon>
        <taxon>Gunneridae</taxon>
        <taxon>Pentapetalae</taxon>
        <taxon>Saxifragales</taxon>
        <taxon>Crassulaceae</taxon>
        <taxon>Kalanchoe</taxon>
    </lineage>
</organism>
<name>A0A7N0UDZ4_KALFE</name>
<comment type="cofactor">
    <cofactor evidence="11">
        <name>Ca(2+)</name>
        <dbReference type="ChEBI" id="CHEBI:29108"/>
    </cofactor>
    <text evidence="11">Can bind about 5 Ca(2+) ions per subunit.</text>
</comment>
<keyword evidence="3 10" id="KW-0479">Metal-binding</keyword>
<dbReference type="PANTHER" id="PTHR10201">
    <property type="entry name" value="MATRIX METALLOPROTEINASE"/>
    <property type="match status" value="1"/>
</dbReference>
<proteinExistence type="inferred from homology"/>
<keyword evidence="6 10" id="KW-0862">Zinc</keyword>
<feature type="binding site" evidence="11">
    <location>
        <position position="212"/>
    </location>
    <ligand>
        <name>Zn(2+)</name>
        <dbReference type="ChEBI" id="CHEBI:29105"/>
        <label>1</label>
    </ligand>
</feature>
<dbReference type="InterPro" id="IPR021190">
    <property type="entry name" value="Pept_M10A"/>
</dbReference>
<dbReference type="InterPro" id="IPR033739">
    <property type="entry name" value="M10A_MMP"/>
</dbReference>
<dbReference type="InterPro" id="IPR021158">
    <property type="entry name" value="Pept_M10A_Zn_BS"/>
</dbReference>